<evidence type="ECO:0000313" key="9">
    <source>
        <dbReference type="EMBL" id="PDT47309.1"/>
    </source>
</evidence>
<keyword evidence="4" id="KW-0680">Restriction system</keyword>
<dbReference type="AlphaFoldDB" id="A0A2A6LYU4"/>
<proteinExistence type="inferred from homology"/>
<dbReference type="RefSeq" id="WP_097586916.1">
    <property type="nucleotide sequence ID" value="NZ_NWTC01000009.1"/>
</dbReference>
<dbReference type="PRINTS" id="PR00105">
    <property type="entry name" value="C5METTRFRASE"/>
</dbReference>
<evidence type="ECO:0000256" key="8">
    <source>
        <dbReference type="RuleBase" id="RU000417"/>
    </source>
</evidence>
<evidence type="ECO:0000256" key="5">
    <source>
        <dbReference type="ARBA" id="ARBA00047422"/>
    </source>
</evidence>
<dbReference type="EC" id="2.1.1.37" evidence="8"/>
<dbReference type="Gene3D" id="3.40.50.150">
    <property type="entry name" value="Vaccinia Virus protein VP39"/>
    <property type="match status" value="1"/>
</dbReference>
<dbReference type="InterPro" id="IPR018117">
    <property type="entry name" value="C5_DNA_meth_AS"/>
</dbReference>
<dbReference type="PANTHER" id="PTHR10629">
    <property type="entry name" value="CYTOSINE-SPECIFIC METHYLTRANSFERASE"/>
    <property type="match status" value="1"/>
</dbReference>
<dbReference type="GO" id="GO:0003886">
    <property type="term" value="F:DNA (cytosine-5-)-methyltransferase activity"/>
    <property type="evidence" value="ECO:0007669"/>
    <property type="project" value="UniProtKB-EC"/>
</dbReference>
<dbReference type="NCBIfam" id="TIGR00675">
    <property type="entry name" value="dcm"/>
    <property type="match status" value="1"/>
</dbReference>
<evidence type="ECO:0000256" key="7">
    <source>
        <dbReference type="RuleBase" id="RU000416"/>
    </source>
</evidence>
<evidence type="ECO:0000256" key="4">
    <source>
        <dbReference type="ARBA" id="ARBA00022747"/>
    </source>
</evidence>
<dbReference type="SUPFAM" id="SSF53335">
    <property type="entry name" value="S-adenosyl-L-methionine-dependent methyltransferases"/>
    <property type="match status" value="1"/>
</dbReference>
<comment type="caution">
    <text evidence="9">The sequence shown here is derived from an EMBL/GenBank/DDBJ whole genome shotgun (WGS) entry which is preliminary data.</text>
</comment>
<dbReference type="Pfam" id="PF00145">
    <property type="entry name" value="DNA_methylase"/>
    <property type="match status" value="2"/>
</dbReference>
<dbReference type="GO" id="GO:0032259">
    <property type="term" value="P:methylation"/>
    <property type="evidence" value="ECO:0007669"/>
    <property type="project" value="UniProtKB-KW"/>
</dbReference>
<evidence type="ECO:0000256" key="3">
    <source>
        <dbReference type="ARBA" id="ARBA00022691"/>
    </source>
</evidence>
<dbReference type="Proteomes" id="UP000220353">
    <property type="component" value="Unassembled WGS sequence"/>
</dbReference>
<gene>
    <name evidence="9" type="ORF">CO661_14095</name>
</gene>
<name>A0A2A6LYU4_RHIFR</name>
<reference evidence="9 10" key="1">
    <citation type="submission" date="2017-09" db="EMBL/GenBank/DDBJ databases">
        <title>Comparative genomics of rhizobia isolated from Phaseolus vulgaris in China.</title>
        <authorList>
            <person name="Tong W."/>
        </authorList>
    </citation>
    <scope>NUCLEOTIDE SEQUENCE [LARGE SCALE GENOMIC DNA]</scope>
    <source>
        <strain evidence="9 10">PCH1</strain>
    </source>
</reference>
<dbReference type="EMBL" id="NWTC01000009">
    <property type="protein sequence ID" value="PDT47309.1"/>
    <property type="molecule type" value="Genomic_DNA"/>
</dbReference>
<protein>
    <recommendedName>
        <fullName evidence="8">Cytosine-specific methyltransferase</fullName>
        <ecNumber evidence="8">2.1.1.37</ecNumber>
    </recommendedName>
</protein>
<dbReference type="PANTHER" id="PTHR10629:SF52">
    <property type="entry name" value="DNA (CYTOSINE-5)-METHYLTRANSFERASE 1"/>
    <property type="match status" value="1"/>
</dbReference>
<organism evidence="9 10">
    <name type="scientific">Rhizobium fredii</name>
    <name type="common">Sinorhizobium fredii</name>
    <dbReference type="NCBI Taxonomy" id="380"/>
    <lineage>
        <taxon>Bacteria</taxon>
        <taxon>Pseudomonadati</taxon>
        <taxon>Pseudomonadota</taxon>
        <taxon>Alphaproteobacteria</taxon>
        <taxon>Hyphomicrobiales</taxon>
        <taxon>Rhizobiaceae</taxon>
        <taxon>Sinorhizobium/Ensifer group</taxon>
        <taxon>Sinorhizobium</taxon>
    </lineage>
</organism>
<evidence type="ECO:0000256" key="2">
    <source>
        <dbReference type="ARBA" id="ARBA00022679"/>
    </source>
</evidence>
<keyword evidence="1 6" id="KW-0489">Methyltransferase</keyword>
<dbReference type="Gene3D" id="3.90.120.10">
    <property type="entry name" value="DNA Methylase, subunit A, domain 2"/>
    <property type="match status" value="1"/>
</dbReference>
<keyword evidence="2 6" id="KW-0808">Transferase</keyword>
<evidence type="ECO:0000256" key="1">
    <source>
        <dbReference type="ARBA" id="ARBA00022603"/>
    </source>
</evidence>
<dbReference type="InterPro" id="IPR001525">
    <property type="entry name" value="C5_MeTfrase"/>
</dbReference>
<evidence type="ECO:0000256" key="6">
    <source>
        <dbReference type="PROSITE-ProRule" id="PRU01016"/>
    </source>
</evidence>
<dbReference type="PROSITE" id="PS00094">
    <property type="entry name" value="C5_MTASE_1"/>
    <property type="match status" value="1"/>
</dbReference>
<dbReference type="PROSITE" id="PS51679">
    <property type="entry name" value="SAM_MT_C5"/>
    <property type="match status" value="1"/>
</dbReference>
<keyword evidence="3 6" id="KW-0949">S-adenosyl-L-methionine</keyword>
<sequence>MIYGSVCSGIEAATMAWHPLGWSPAFLSEIEAFPSAVLAHHYPCVPNLGDMTKFEEWPEHAIDLLVGGTPCQSFSVAGLRQGLADPRGNLMLTYLAIARRYRPRWLVWENVPGVLSSNGGRDFGTFIRGLEECGYHAAWRVLDAQYVRVDGFERAVPQRRRRVFVVGYLGDWRRPAAVLFEPEGLRGDSAPRRQAGKGFAADVAPSIVSSGRGVERAGDTRGQDPVVAVHVDDAARCDTAGYAQRLDWETENFVAHTLKGEGFDASEDGTGRGTPIVPMTLAIRGRDGEPDIEWRQDGTSNAILTPNGGRAGMGVGAIAWSIMPQNSGKDYKARQVEVAQPVMAGGPVGGNQGGDYIQHAWAVRRLTPRECERLQGFPDGFTNIPWRNKPASPDGPRYKALGNSMAVNVMRWIGQRIEHVEALSAEAA</sequence>
<evidence type="ECO:0000313" key="10">
    <source>
        <dbReference type="Proteomes" id="UP000220353"/>
    </source>
</evidence>
<accession>A0A2A6LYU4</accession>
<comment type="similarity">
    <text evidence="6 7">Belongs to the class I-like SAM-binding methyltransferase superfamily. C5-methyltransferase family.</text>
</comment>
<feature type="active site" evidence="6">
    <location>
        <position position="71"/>
    </location>
</feature>
<dbReference type="InterPro" id="IPR029063">
    <property type="entry name" value="SAM-dependent_MTases_sf"/>
</dbReference>
<dbReference type="InterPro" id="IPR050390">
    <property type="entry name" value="C5-Methyltransferase"/>
</dbReference>
<dbReference type="GO" id="GO:0009307">
    <property type="term" value="P:DNA restriction-modification system"/>
    <property type="evidence" value="ECO:0007669"/>
    <property type="project" value="UniProtKB-KW"/>
</dbReference>
<comment type="catalytic activity">
    <reaction evidence="5 8">
        <text>a 2'-deoxycytidine in DNA + S-adenosyl-L-methionine = a 5-methyl-2'-deoxycytidine in DNA + S-adenosyl-L-homocysteine + H(+)</text>
        <dbReference type="Rhea" id="RHEA:13681"/>
        <dbReference type="Rhea" id="RHEA-COMP:11369"/>
        <dbReference type="Rhea" id="RHEA-COMP:11370"/>
        <dbReference type="ChEBI" id="CHEBI:15378"/>
        <dbReference type="ChEBI" id="CHEBI:57856"/>
        <dbReference type="ChEBI" id="CHEBI:59789"/>
        <dbReference type="ChEBI" id="CHEBI:85452"/>
        <dbReference type="ChEBI" id="CHEBI:85454"/>
        <dbReference type="EC" id="2.1.1.37"/>
    </reaction>
</comment>